<dbReference type="SUPFAM" id="SSF51735">
    <property type="entry name" value="NAD(P)-binding Rossmann-fold domains"/>
    <property type="match status" value="1"/>
</dbReference>
<dbReference type="InterPro" id="IPR016040">
    <property type="entry name" value="NAD(P)-bd_dom"/>
</dbReference>
<sequence>MENTTVLVTGATGRVGRHVVAGLRAAGATVRALVRTPSAADLPADVELIEGDIYDPNAVRRAAADADAAFLLWPSFSSSGAAAIVGELPRRVVYLSALTASAGGVWGEVEQLLAEAGKDWTFLRPGGFAVNAQAWAAEFRAGDVVRLPFPQASRSLIHERDIAAVAVLTLLDDKHIGQTYDLTGPESLTQADQVRTIAQAVSKQIRIEELDAAAARQSMLDLGADPTLADSSVAYWASLVNNPEPVTTTVPTLTGRPALTFAAWAKEHADEFHPTHS</sequence>
<reference evidence="2 3" key="1">
    <citation type="journal article" date="2015" name="Stand. Genomic Sci.">
        <title>Genomic Encyclopedia of Bacterial and Archaeal Type Strains, Phase III: the genomes of soil and plant-associated and newly described type strains.</title>
        <authorList>
            <person name="Whitman W.B."/>
            <person name="Woyke T."/>
            <person name="Klenk H.P."/>
            <person name="Zhou Y."/>
            <person name="Lilburn T.G."/>
            <person name="Beck B.J."/>
            <person name="De Vos P."/>
            <person name="Vandamme P."/>
            <person name="Eisen J.A."/>
            <person name="Garrity G."/>
            <person name="Hugenholtz P."/>
            <person name="Kyrpides N.C."/>
        </authorList>
    </citation>
    <scope>NUCLEOTIDE SEQUENCE [LARGE SCALE GENOMIC DNA]</scope>
    <source>
        <strain evidence="2 3">VKM Ac-2541</strain>
    </source>
</reference>
<dbReference type="PANTHER" id="PTHR43162">
    <property type="match status" value="1"/>
</dbReference>
<dbReference type="Pfam" id="PF13460">
    <property type="entry name" value="NAD_binding_10"/>
    <property type="match status" value="1"/>
</dbReference>
<organism evidence="2 3">
    <name type="scientific">Kribbella antiqua</name>
    <dbReference type="NCBI Taxonomy" id="2512217"/>
    <lineage>
        <taxon>Bacteria</taxon>
        <taxon>Bacillati</taxon>
        <taxon>Actinomycetota</taxon>
        <taxon>Actinomycetes</taxon>
        <taxon>Propionibacteriales</taxon>
        <taxon>Kribbellaceae</taxon>
        <taxon>Kribbella</taxon>
    </lineage>
</organism>
<dbReference type="AlphaFoldDB" id="A0A4R2IWX4"/>
<comment type="caution">
    <text evidence="2">The sequence shown here is derived from an EMBL/GenBank/DDBJ whole genome shotgun (WGS) entry which is preliminary data.</text>
</comment>
<dbReference type="Gene3D" id="3.40.50.720">
    <property type="entry name" value="NAD(P)-binding Rossmann-like Domain"/>
    <property type="match status" value="1"/>
</dbReference>
<evidence type="ECO:0000313" key="2">
    <source>
        <dbReference type="EMBL" id="TCO49392.1"/>
    </source>
</evidence>
<proteinExistence type="predicted"/>
<evidence type="ECO:0000313" key="3">
    <source>
        <dbReference type="Proteomes" id="UP000295573"/>
    </source>
</evidence>
<feature type="domain" description="NAD(P)-binding" evidence="1">
    <location>
        <begin position="10"/>
        <end position="170"/>
    </location>
</feature>
<dbReference type="EMBL" id="SLWR01000003">
    <property type="protein sequence ID" value="TCO49392.1"/>
    <property type="molecule type" value="Genomic_DNA"/>
</dbReference>
<dbReference type="PANTHER" id="PTHR43162:SF1">
    <property type="entry name" value="PRESTALK A DIFFERENTIATION PROTEIN A"/>
    <property type="match status" value="1"/>
</dbReference>
<gene>
    <name evidence="2" type="ORF">EV646_103370</name>
</gene>
<evidence type="ECO:0000259" key="1">
    <source>
        <dbReference type="Pfam" id="PF13460"/>
    </source>
</evidence>
<dbReference type="Gene3D" id="3.90.25.10">
    <property type="entry name" value="UDP-galactose 4-epimerase, domain 1"/>
    <property type="match status" value="1"/>
</dbReference>
<protein>
    <submittedName>
        <fullName evidence="2">Uncharacterized protein YbjT (DUF2867 family)</fullName>
    </submittedName>
</protein>
<dbReference type="RefSeq" id="WP_132147186.1">
    <property type="nucleotide sequence ID" value="NZ_SLWR01000003.1"/>
</dbReference>
<keyword evidence="3" id="KW-1185">Reference proteome</keyword>
<accession>A0A4R2IWX4</accession>
<dbReference type="InterPro" id="IPR036291">
    <property type="entry name" value="NAD(P)-bd_dom_sf"/>
</dbReference>
<dbReference type="InterPro" id="IPR051604">
    <property type="entry name" value="Ergot_Alk_Oxidoreductase"/>
</dbReference>
<name>A0A4R2IWX4_9ACTN</name>
<dbReference type="Proteomes" id="UP000295573">
    <property type="component" value="Unassembled WGS sequence"/>
</dbReference>
<dbReference type="OrthoDB" id="5510591at2"/>